<organism evidence="3 4">
    <name type="scientific">Oleiharenicola lentus</name>
    <dbReference type="NCBI Taxonomy" id="2508720"/>
    <lineage>
        <taxon>Bacteria</taxon>
        <taxon>Pseudomonadati</taxon>
        <taxon>Verrucomicrobiota</taxon>
        <taxon>Opitutia</taxon>
        <taxon>Opitutales</taxon>
        <taxon>Opitutaceae</taxon>
        <taxon>Oleiharenicola</taxon>
    </lineage>
</organism>
<dbReference type="RefSeq" id="WP_129047329.1">
    <property type="nucleotide sequence ID" value="NZ_SDHX01000001.1"/>
</dbReference>
<reference evidence="3 4" key="1">
    <citation type="submission" date="2019-01" db="EMBL/GenBank/DDBJ databases">
        <title>Lacunisphaera sp. strain TWA-58.</title>
        <authorList>
            <person name="Chen W.-M."/>
        </authorList>
    </citation>
    <scope>NUCLEOTIDE SEQUENCE [LARGE SCALE GENOMIC DNA]</scope>
    <source>
        <strain evidence="3 4">TWA-58</strain>
    </source>
</reference>
<evidence type="ECO:0000313" key="4">
    <source>
        <dbReference type="Proteomes" id="UP000290218"/>
    </source>
</evidence>
<accession>A0A4Q1CAR6</accession>
<dbReference type="AlphaFoldDB" id="A0A4Q1CAR6"/>
<evidence type="ECO:0000256" key="1">
    <source>
        <dbReference type="SAM" id="MobiDB-lite"/>
    </source>
</evidence>
<evidence type="ECO:0000313" key="3">
    <source>
        <dbReference type="EMBL" id="RXK55962.1"/>
    </source>
</evidence>
<keyword evidence="2" id="KW-0472">Membrane</keyword>
<protein>
    <submittedName>
        <fullName evidence="3">Uncharacterized protein</fullName>
    </submittedName>
</protein>
<gene>
    <name evidence="3" type="ORF">ESB00_08810</name>
</gene>
<comment type="caution">
    <text evidence="3">The sequence shown here is derived from an EMBL/GenBank/DDBJ whole genome shotgun (WGS) entry which is preliminary data.</text>
</comment>
<keyword evidence="4" id="KW-1185">Reference proteome</keyword>
<feature type="region of interest" description="Disordered" evidence="1">
    <location>
        <begin position="31"/>
        <end position="65"/>
    </location>
</feature>
<keyword evidence="2" id="KW-0812">Transmembrane</keyword>
<dbReference type="Proteomes" id="UP000290218">
    <property type="component" value="Unassembled WGS sequence"/>
</dbReference>
<feature type="compositionally biased region" description="Low complexity" evidence="1">
    <location>
        <begin position="45"/>
        <end position="55"/>
    </location>
</feature>
<feature type="transmembrane region" description="Helical" evidence="2">
    <location>
        <begin position="86"/>
        <end position="106"/>
    </location>
</feature>
<dbReference type="EMBL" id="SDHX01000001">
    <property type="protein sequence ID" value="RXK55962.1"/>
    <property type="molecule type" value="Genomic_DNA"/>
</dbReference>
<name>A0A4Q1CAR6_9BACT</name>
<proteinExistence type="predicted"/>
<keyword evidence="2" id="KW-1133">Transmembrane helix</keyword>
<sequence>MSERLKELQRLRAAAQEQVAWLDREIAREQSLPRPARPVENPRIPAAGGARPPSGESTSPLDADKLIERYQTSGGTIKDEVKRGCFIYFFGAMGLLIAGVVIFYLLRRE</sequence>
<evidence type="ECO:0000256" key="2">
    <source>
        <dbReference type="SAM" id="Phobius"/>
    </source>
</evidence>
<dbReference type="OrthoDB" id="9947500at2"/>